<dbReference type="PANTHER" id="PTHR11473:SF24">
    <property type="entry name" value="PHENYLALANINE-4-HYDROXYLASE"/>
    <property type="match status" value="1"/>
</dbReference>
<dbReference type="InterPro" id="IPR001273">
    <property type="entry name" value="ArAA_hydroxylase"/>
</dbReference>
<keyword evidence="10" id="KW-1185">Reference proteome</keyword>
<dbReference type="Gene3D" id="1.10.800.10">
    <property type="entry name" value="Aromatic amino acid hydroxylase"/>
    <property type="match status" value="1"/>
</dbReference>
<evidence type="ECO:0000256" key="7">
    <source>
        <dbReference type="PIRSR" id="PIRSR601273-2"/>
    </source>
</evidence>
<comment type="similarity">
    <text evidence="2">Belongs to the biopterin-dependent aromatic amino acid hydroxylase family.</text>
</comment>
<evidence type="ECO:0000256" key="2">
    <source>
        <dbReference type="ARBA" id="ARBA00009712"/>
    </source>
</evidence>
<dbReference type="PANTHER" id="PTHR11473">
    <property type="entry name" value="AROMATIC AMINO ACID HYDROXYLASE"/>
    <property type="match status" value="1"/>
</dbReference>
<keyword evidence="4" id="KW-0560">Oxidoreductase</keyword>
<dbReference type="Proteomes" id="UP000036520">
    <property type="component" value="Chromosome"/>
</dbReference>
<name>A0A0H4PE03_9BACT</name>
<dbReference type="GO" id="GO:0016714">
    <property type="term" value="F:oxidoreductase activity, acting on paired donors, with incorporation or reduction of molecular oxygen, reduced pteridine as one donor, and incorporation of one atom of oxygen"/>
    <property type="evidence" value="ECO:0007669"/>
    <property type="project" value="InterPro"/>
</dbReference>
<dbReference type="InterPro" id="IPR036951">
    <property type="entry name" value="ArAA_hydroxylase_sf"/>
</dbReference>
<dbReference type="Pfam" id="PF00351">
    <property type="entry name" value="Biopterin_H"/>
    <property type="match status" value="1"/>
</dbReference>
<gene>
    <name evidence="9" type="ORF">CA2015_3057</name>
</gene>
<comment type="cofactor">
    <cofactor evidence="1 7">
        <name>Fe(2+)</name>
        <dbReference type="ChEBI" id="CHEBI:29033"/>
    </cofactor>
</comment>
<evidence type="ECO:0000256" key="3">
    <source>
        <dbReference type="ARBA" id="ARBA00022723"/>
    </source>
</evidence>
<dbReference type="OrthoDB" id="9780502at2"/>
<dbReference type="PRINTS" id="PR00372">
    <property type="entry name" value="FYWHYDRXLASE"/>
</dbReference>
<dbReference type="GO" id="GO:0009072">
    <property type="term" value="P:aromatic amino acid metabolic process"/>
    <property type="evidence" value="ECO:0007669"/>
    <property type="project" value="InterPro"/>
</dbReference>
<dbReference type="NCBIfam" id="NF008877">
    <property type="entry name" value="PRK11913.1-2"/>
    <property type="match status" value="1"/>
</dbReference>
<proteinExistence type="inferred from homology"/>
<dbReference type="PROSITE" id="PS51410">
    <property type="entry name" value="BH4_AAA_HYDROXYL_2"/>
    <property type="match status" value="1"/>
</dbReference>
<organism evidence="9 10">
    <name type="scientific">Cyclobacterium amurskyense</name>
    <dbReference type="NCBI Taxonomy" id="320787"/>
    <lineage>
        <taxon>Bacteria</taxon>
        <taxon>Pseudomonadati</taxon>
        <taxon>Bacteroidota</taxon>
        <taxon>Cytophagia</taxon>
        <taxon>Cytophagales</taxon>
        <taxon>Cyclobacteriaceae</taxon>
        <taxon>Cyclobacterium</taxon>
    </lineage>
</organism>
<accession>A0A0H4PE03</accession>
<dbReference type="CDD" id="cd00361">
    <property type="entry name" value="arom_aa_hydroxylase"/>
    <property type="match status" value="1"/>
</dbReference>
<feature type="domain" description="Biopterin-dependent aromatic amino acid hydroxylase family profile" evidence="8">
    <location>
        <begin position="1"/>
        <end position="267"/>
    </location>
</feature>
<keyword evidence="5 7" id="KW-0408">Iron</keyword>
<evidence type="ECO:0000259" key="8">
    <source>
        <dbReference type="PROSITE" id="PS51410"/>
    </source>
</evidence>
<dbReference type="InterPro" id="IPR036329">
    <property type="entry name" value="Aro-AA_hydroxylase_C_sf"/>
</dbReference>
<dbReference type="PATRIC" id="fig|320787.5.peg.3340"/>
<evidence type="ECO:0000313" key="9">
    <source>
        <dbReference type="EMBL" id="AKP52459.1"/>
    </source>
</evidence>
<keyword evidence="6" id="KW-0503">Monooxygenase</keyword>
<evidence type="ECO:0000256" key="6">
    <source>
        <dbReference type="ARBA" id="ARBA00023033"/>
    </source>
</evidence>
<evidence type="ECO:0000256" key="1">
    <source>
        <dbReference type="ARBA" id="ARBA00001954"/>
    </source>
</evidence>
<dbReference type="STRING" id="320787.CA2015_3057"/>
<dbReference type="GO" id="GO:0005506">
    <property type="term" value="F:iron ion binding"/>
    <property type="evidence" value="ECO:0007669"/>
    <property type="project" value="InterPro"/>
</dbReference>
<evidence type="ECO:0000256" key="4">
    <source>
        <dbReference type="ARBA" id="ARBA00023002"/>
    </source>
</evidence>
<keyword evidence="3 7" id="KW-0479">Metal-binding</keyword>
<dbReference type="KEGG" id="camu:CA2015_3057"/>
<feature type="binding site" evidence="7">
    <location>
        <position position="136"/>
    </location>
    <ligand>
        <name>Fe cation</name>
        <dbReference type="ChEBI" id="CHEBI:24875"/>
    </ligand>
</feature>
<sequence>MANQFDNYKRRNIFSKGIFSDPSLALLQQDFRTYTPEDYKVWETLFEKQAKNLPDSAAMEVIKGMEAIGFSSKSIANLKDASYRLNESTGWTIQVVPGLVSDELFFRLLQNKRFPVTSWLRKIDELDYLLEPDLFHDAFGHLPMLMDPTFSGFLQQLANSALRFIDNPLAIELISRVYWYTADFGLIREGNKLKAYGAGILSSSGELQYSLSKEPKHLDFDVEAVLNTPYWKNKFQDRYFIIDNFLELYMSIPLIEEKLEELLQKAE</sequence>
<dbReference type="SUPFAM" id="SSF56534">
    <property type="entry name" value="Aromatic aminoacid monoxygenases, catalytic and oligomerization domains"/>
    <property type="match status" value="1"/>
</dbReference>
<evidence type="ECO:0000313" key="10">
    <source>
        <dbReference type="Proteomes" id="UP000036520"/>
    </source>
</evidence>
<dbReference type="InterPro" id="IPR019774">
    <property type="entry name" value="Aromatic-AA_hydroxylase_C"/>
</dbReference>
<evidence type="ECO:0000256" key="5">
    <source>
        <dbReference type="ARBA" id="ARBA00023004"/>
    </source>
</evidence>
<feature type="binding site" evidence="7">
    <location>
        <position position="141"/>
    </location>
    <ligand>
        <name>Fe cation</name>
        <dbReference type="ChEBI" id="CHEBI:24875"/>
    </ligand>
</feature>
<dbReference type="AlphaFoldDB" id="A0A0H4PE03"/>
<dbReference type="RefSeq" id="WP_048642674.1">
    <property type="nucleotide sequence ID" value="NZ_CP012040.1"/>
</dbReference>
<reference evidence="9 10" key="1">
    <citation type="submission" date="2015-07" db="EMBL/GenBank/DDBJ databases">
        <authorList>
            <person name="Kim K.M."/>
        </authorList>
    </citation>
    <scope>NUCLEOTIDE SEQUENCE [LARGE SCALE GENOMIC DNA]</scope>
    <source>
        <strain evidence="9 10">KCTC 12363</strain>
    </source>
</reference>
<protein>
    <submittedName>
        <fullName evidence="9">Phenylalanine-4-hydroxylase</fullName>
    </submittedName>
</protein>
<dbReference type="EMBL" id="CP012040">
    <property type="protein sequence ID" value="AKP52459.1"/>
    <property type="molecule type" value="Genomic_DNA"/>
</dbReference>